<dbReference type="AlphaFoldDB" id="A0AA42LUE9"/>
<comment type="caution">
    <text evidence="1">The sequence shown here is derived from an EMBL/GenBank/DDBJ whole genome shotgun (WGS) entry which is preliminary data.</text>
</comment>
<gene>
    <name evidence="1" type="ORF">N5D93_28595</name>
</gene>
<proteinExistence type="predicted"/>
<name>A0AA42LUE9_9BURK</name>
<dbReference type="Proteomes" id="UP001161094">
    <property type="component" value="Unassembled WGS sequence"/>
</dbReference>
<protein>
    <submittedName>
        <fullName evidence="1">Uncharacterized protein</fullName>
    </submittedName>
</protein>
<evidence type="ECO:0000313" key="2">
    <source>
        <dbReference type="Proteomes" id="UP001161094"/>
    </source>
</evidence>
<dbReference type="RefSeq" id="WP_279997350.1">
    <property type="nucleotide sequence ID" value="NZ_JAOCDZ010000030.1"/>
</dbReference>
<dbReference type="EMBL" id="JAOCDZ010000030">
    <property type="protein sequence ID" value="MDH0739797.1"/>
    <property type="molecule type" value="Genomic_DNA"/>
</dbReference>
<organism evidence="1 2">
    <name type="scientific">Achromobacter spanius</name>
    <dbReference type="NCBI Taxonomy" id="217203"/>
    <lineage>
        <taxon>Bacteria</taxon>
        <taxon>Pseudomonadati</taxon>
        <taxon>Pseudomonadota</taxon>
        <taxon>Betaproteobacteria</taxon>
        <taxon>Burkholderiales</taxon>
        <taxon>Alcaligenaceae</taxon>
        <taxon>Achromobacter</taxon>
    </lineage>
</organism>
<evidence type="ECO:0000313" key="1">
    <source>
        <dbReference type="EMBL" id="MDH0739797.1"/>
    </source>
</evidence>
<sequence length="131" mass="14385">MKYAHEVLDLMETYPARSFRVGELVRHATRGRPLTAAEREAARKAVKRVLDALIAAGAVALTQPAEVSGASAEYSVSRFRDMSHTKAGQEAGQYVRALASYRNDYVPYGVGQLTSALRSVLYDVVGFHLQK</sequence>
<accession>A0AA42LUE9</accession>
<reference evidence="1" key="1">
    <citation type="submission" date="2022-09" db="EMBL/GenBank/DDBJ databases">
        <title>Intensive care unit water sources are persistently colonized with multi-drug resistant bacteria and are the site of extensive horizontal gene transfer of antibiotic resistance genes.</title>
        <authorList>
            <person name="Diorio-Toth L."/>
        </authorList>
    </citation>
    <scope>NUCLEOTIDE SEQUENCE</scope>
    <source>
        <strain evidence="1">GD03843</strain>
    </source>
</reference>